<comment type="caution">
    <text evidence="1">The sequence shown here is derived from an EMBL/GenBank/DDBJ whole genome shotgun (WGS) entry which is preliminary data.</text>
</comment>
<dbReference type="Proteomes" id="UP001244552">
    <property type="component" value="Unassembled WGS sequence"/>
</dbReference>
<accession>A0ABU0MHJ1</accession>
<protein>
    <submittedName>
        <fullName evidence="1">Subtilase family serine protease</fullName>
    </submittedName>
</protein>
<evidence type="ECO:0000313" key="2">
    <source>
        <dbReference type="Proteomes" id="UP001244552"/>
    </source>
</evidence>
<dbReference type="InterPro" id="IPR036852">
    <property type="entry name" value="Peptidase_S8/S53_dom_sf"/>
</dbReference>
<dbReference type="Gene3D" id="3.40.50.200">
    <property type="entry name" value="Peptidase S8/S53 domain"/>
    <property type="match status" value="1"/>
</dbReference>
<proteinExistence type="predicted"/>
<evidence type="ECO:0000313" key="1">
    <source>
        <dbReference type="EMBL" id="MDQ0532788.1"/>
    </source>
</evidence>
<keyword evidence="1" id="KW-0378">Hydrolase</keyword>
<keyword evidence="2" id="KW-1185">Reference proteome</keyword>
<dbReference type="GO" id="GO:0008233">
    <property type="term" value="F:peptidase activity"/>
    <property type="evidence" value="ECO:0007669"/>
    <property type="project" value="UniProtKB-KW"/>
</dbReference>
<organism evidence="1 2">
    <name type="scientific">Azospirillum picis</name>
    <dbReference type="NCBI Taxonomy" id="488438"/>
    <lineage>
        <taxon>Bacteria</taxon>
        <taxon>Pseudomonadati</taxon>
        <taxon>Pseudomonadota</taxon>
        <taxon>Alphaproteobacteria</taxon>
        <taxon>Rhodospirillales</taxon>
        <taxon>Azospirillaceae</taxon>
        <taxon>Azospirillum</taxon>
    </lineage>
</organism>
<dbReference type="SUPFAM" id="SSF52743">
    <property type="entry name" value="Subtilisin-like"/>
    <property type="match status" value="1"/>
</dbReference>
<gene>
    <name evidence="1" type="ORF">QO018_001635</name>
</gene>
<reference evidence="1 2" key="1">
    <citation type="submission" date="2023-07" db="EMBL/GenBank/DDBJ databases">
        <title>Genomic Encyclopedia of Type Strains, Phase IV (KMG-IV): sequencing the most valuable type-strain genomes for metagenomic binning, comparative biology and taxonomic classification.</title>
        <authorList>
            <person name="Goeker M."/>
        </authorList>
    </citation>
    <scope>NUCLEOTIDE SEQUENCE [LARGE SCALE GENOMIC DNA]</scope>
    <source>
        <strain evidence="1 2">DSM 19922</strain>
    </source>
</reference>
<sequence length="139" mass="14119">MQVSSLNQPSLDGRVVPDVAGLSGNPFYSLILRGAESANGGTSASAPMWACLVARMSAQSPAGGQKRFLTRLLYEKLPDGRTVGSVGCRPITQGNNASYPHPGKGYDAGPGFSAVAGWGVPDGQALLTALEQVGTGASA</sequence>
<dbReference type="PANTHER" id="PTHR14218">
    <property type="entry name" value="PROTEASE S8 TRIPEPTIDYL PEPTIDASE I CLN2"/>
    <property type="match status" value="1"/>
</dbReference>
<keyword evidence="1" id="KW-0645">Protease</keyword>
<dbReference type="EMBL" id="JAUSVU010000004">
    <property type="protein sequence ID" value="MDQ0532788.1"/>
    <property type="molecule type" value="Genomic_DNA"/>
</dbReference>
<dbReference type="InterPro" id="IPR050819">
    <property type="entry name" value="Tripeptidyl-peptidase_I"/>
</dbReference>
<name>A0ABU0MHJ1_9PROT</name>
<dbReference type="RefSeq" id="WP_376981638.1">
    <property type="nucleotide sequence ID" value="NZ_JBHSLK010000005.1"/>
</dbReference>
<dbReference type="GO" id="GO:0006508">
    <property type="term" value="P:proteolysis"/>
    <property type="evidence" value="ECO:0007669"/>
    <property type="project" value="UniProtKB-KW"/>
</dbReference>
<dbReference type="PANTHER" id="PTHR14218:SF32">
    <property type="entry name" value="TRIPEPTIDYL PEPTIDASE SED3 (AFU_ORTHOLOGUE AFUA_3G08930)"/>
    <property type="match status" value="1"/>
</dbReference>